<reference evidence="1" key="1">
    <citation type="journal article" date="2014" name="Int. J. Syst. Evol. Microbiol.">
        <title>Complete genome sequence of Corynebacterium casei LMG S-19264T (=DSM 44701T), isolated from a smear-ripened cheese.</title>
        <authorList>
            <consortium name="US DOE Joint Genome Institute (JGI-PGF)"/>
            <person name="Walter F."/>
            <person name="Albersmeier A."/>
            <person name="Kalinowski J."/>
            <person name="Ruckert C."/>
        </authorList>
    </citation>
    <scope>NUCLEOTIDE SEQUENCE</scope>
    <source>
        <strain evidence="1">CGMCC 1.15958</strain>
    </source>
</reference>
<organism evidence="1 2">
    <name type="scientific">Emticicia aquatilis</name>
    <dbReference type="NCBI Taxonomy" id="1537369"/>
    <lineage>
        <taxon>Bacteria</taxon>
        <taxon>Pseudomonadati</taxon>
        <taxon>Bacteroidota</taxon>
        <taxon>Cytophagia</taxon>
        <taxon>Cytophagales</taxon>
        <taxon>Leadbetterellaceae</taxon>
        <taxon>Emticicia</taxon>
    </lineage>
</organism>
<dbReference type="AlphaFoldDB" id="A0A916Z783"/>
<sequence length="287" mass="32558">MAKNFMAGMKKTLVDLQPSTFSETEKIKKQIVILESLKQFIPPLTTEEYKQLENNILKHGCKDPLTVWETTEQKAGIGERDEPIYILIDGHNRYKICTQFGVDFKIGLLDFEDLDAVKDYMIDFQLGRRNLNPEQISYFRGLRYNREKTGKGKYDREGGEKGDIAEKLAAEHAVSPRTIKNDGDFAKGVEKLPTNLKSELLSGKIDLSKEEIQRLGKMEVNTEELNSVDDIKNAVSRGEEKAPAKSNQKLIKSLKKDVVDFAKTISTKKDCEHLMGKISSLKKLLES</sequence>
<proteinExistence type="predicted"/>
<dbReference type="RefSeq" id="WP_188770645.1">
    <property type="nucleotide sequence ID" value="NZ_BMKK01000015.1"/>
</dbReference>
<comment type="caution">
    <text evidence="1">The sequence shown here is derived from an EMBL/GenBank/DDBJ whole genome shotgun (WGS) entry which is preliminary data.</text>
</comment>
<dbReference type="EMBL" id="BMKK01000015">
    <property type="protein sequence ID" value="GGD79898.1"/>
    <property type="molecule type" value="Genomic_DNA"/>
</dbReference>
<name>A0A916Z783_9BACT</name>
<dbReference type="Gene3D" id="3.90.1530.10">
    <property type="entry name" value="Conserved hypothetical protein from pyrococcus furiosus pfu- 392566-001, ParB domain"/>
    <property type="match status" value="1"/>
</dbReference>
<evidence type="ECO:0000313" key="1">
    <source>
        <dbReference type="EMBL" id="GGD79898.1"/>
    </source>
</evidence>
<gene>
    <name evidence="1" type="ORF">GCM10011514_49870</name>
</gene>
<protein>
    <recommendedName>
        <fullName evidence="3">ParB/Sulfiredoxin domain-containing protein</fullName>
    </recommendedName>
</protein>
<dbReference type="Proteomes" id="UP000609064">
    <property type="component" value="Unassembled WGS sequence"/>
</dbReference>
<evidence type="ECO:0000313" key="2">
    <source>
        <dbReference type="Proteomes" id="UP000609064"/>
    </source>
</evidence>
<accession>A0A916Z783</accession>
<dbReference type="SUPFAM" id="SSF110849">
    <property type="entry name" value="ParB/Sulfiredoxin"/>
    <property type="match status" value="1"/>
</dbReference>
<keyword evidence="2" id="KW-1185">Reference proteome</keyword>
<reference evidence="1" key="2">
    <citation type="submission" date="2020-09" db="EMBL/GenBank/DDBJ databases">
        <authorList>
            <person name="Sun Q."/>
            <person name="Zhou Y."/>
        </authorList>
    </citation>
    <scope>NUCLEOTIDE SEQUENCE</scope>
    <source>
        <strain evidence="1">CGMCC 1.15958</strain>
    </source>
</reference>
<evidence type="ECO:0008006" key="3">
    <source>
        <dbReference type="Google" id="ProtNLM"/>
    </source>
</evidence>
<dbReference type="InterPro" id="IPR036086">
    <property type="entry name" value="ParB/Sulfiredoxin_sf"/>
</dbReference>